<organism evidence="1 2">
    <name type="scientific">Piloderma croceum (strain F 1598)</name>
    <dbReference type="NCBI Taxonomy" id="765440"/>
    <lineage>
        <taxon>Eukaryota</taxon>
        <taxon>Fungi</taxon>
        <taxon>Dikarya</taxon>
        <taxon>Basidiomycota</taxon>
        <taxon>Agaricomycotina</taxon>
        <taxon>Agaricomycetes</taxon>
        <taxon>Agaricomycetidae</taxon>
        <taxon>Atheliales</taxon>
        <taxon>Atheliaceae</taxon>
        <taxon>Piloderma</taxon>
    </lineage>
</organism>
<proteinExistence type="predicted"/>
<dbReference type="AlphaFoldDB" id="A0A0C3BIG2"/>
<name>A0A0C3BIG2_PILCF</name>
<gene>
    <name evidence="1" type="ORF">PILCRDRAFT_5156</name>
</gene>
<evidence type="ECO:0000313" key="1">
    <source>
        <dbReference type="EMBL" id="KIM86088.1"/>
    </source>
</evidence>
<evidence type="ECO:0000313" key="2">
    <source>
        <dbReference type="Proteomes" id="UP000054166"/>
    </source>
</evidence>
<dbReference type="EMBL" id="KN832983">
    <property type="protein sequence ID" value="KIM86088.1"/>
    <property type="molecule type" value="Genomic_DNA"/>
</dbReference>
<reference evidence="2" key="2">
    <citation type="submission" date="2015-01" db="EMBL/GenBank/DDBJ databases">
        <title>Evolutionary Origins and Diversification of the Mycorrhizal Mutualists.</title>
        <authorList>
            <consortium name="DOE Joint Genome Institute"/>
            <consortium name="Mycorrhizal Genomics Consortium"/>
            <person name="Kohler A."/>
            <person name="Kuo A."/>
            <person name="Nagy L.G."/>
            <person name="Floudas D."/>
            <person name="Copeland A."/>
            <person name="Barry K.W."/>
            <person name="Cichocki N."/>
            <person name="Veneault-Fourrey C."/>
            <person name="LaButti K."/>
            <person name="Lindquist E.A."/>
            <person name="Lipzen A."/>
            <person name="Lundell T."/>
            <person name="Morin E."/>
            <person name="Murat C."/>
            <person name="Riley R."/>
            <person name="Ohm R."/>
            <person name="Sun H."/>
            <person name="Tunlid A."/>
            <person name="Henrissat B."/>
            <person name="Grigoriev I.V."/>
            <person name="Hibbett D.S."/>
            <person name="Martin F."/>
        </authorList>
    </citation>
    <scope>NUCLEOTIDE SEQUENCE [LARGE SCALE GENOMIC DNA]</scope>
    <source>
        <strain evidence="2">F 1598</strain>
    </source>
</reference>
<keyword evidence="2" id="KW-1185">Reference proteome</keyword>
<sequence>MSQIYDNGKIMALTDWVEKSEESRTGPRRLLRGDLGRLMCSWGTTSFGVIRLK</sequence>
<protein>
    <submittedName>
        <fullName evidence="1">Uncharacterized protein</fullName>
    </submittedName>
</protein>
<accession>A0A0C3BIG2</accession>
<dbReference type="Proteomes" id="UP000054166">
    <property type="component" value="Unassembled WGS sequence"/>
</dbReference>
<dbReference type="InParanoid" id="A0A0C3BIG2"/>
<dbReference type="HOGENOM" id="CLU_3069499_0_0_1"/>
<reference evidence="1 2" key="1">
    <citation type="submission" date="2014-04" db="EMBL/GenBank/DDBJ databases">
        <authorList>
            <consortium name="DOE Joint Genome Institute"/>
            <person name="Kuo A."/>
            <person name="Tarkka M."/>
            <person name="Buscot F."/>
            <person name="Kohler A."/>
            <person name="Nagy L.G."/>
            <person name="Floudas D."/>
            <person name="Copeland A."/>
            <person name="Barry K.W."/>
            <person name="Cichocki N."/>
            <person name="Veneault-Fourrey C."/>
            <person name="LaButti K."/>
            <person name="Lindquist E.A."/>
            <person name="Lipzen A."/>
            <person name="Lundell T."/>
            <person name="Morin E."/>
            <person name="Murat C."/>
            <person name="Sun H."/>
            <person name="Tunlid A."/>
            <person name="Henrissat B."/>
            <person name="Grigoriev I.V."/>
            <person name="Hibbett D.S."/>
            <person name="Martin F."/>
            <person name="Nordberg H.P."/>
            <person name="Cantor M.N."/>
            <person name="Hua S.X."/>
        </authorList>
    </citation>
    <scope>NUCLEOTIDE SEQUENCE [LARGE SCALE GENOMIC DNA]</scope>
    <source>
        <strain evidence="1 2">F 1598</strain>
    </source>
</reference>